<dbReference type="Proteomes" id="UP000299102">
    <property type="component" value="Unassembled WGS sequence"/>
</dbReference>
<organism evidence="2 3">
    <name type="scientific">Eumeta variegata</name>
    <name type="common">Bagworm moth</name>
    <name type="synonym">Eumeta japonica</name>
    <dbReference type="NCBI Taxonomy" id="151549"/>
    <lineage>
        <taxon>Eukaryota</taxon>
        <taxon>Metazoa</taxon>
        <taxon>Ecdysozoa</taxon>
        <taxon>Arthropoda</taxon>
        <taxon>Hexapoda</taxon>
        <taxon>Insecta</taxon>
        <taxon>Pterygota</taxon>
        <taxon>Neoptera</taxon>
        <taxon>Endopterygota</taxon>
        <taxon>Lepidoptera</taxon>
        <taxon>Glossata</taxon>
        <taxon>Ditrysia</taxon>
        <taxon>Tineoidea</taxon>
        <taxon>Psychidae</taxon>
        <taxon>Oiketicinae</taxon>
        <taxon>Eumeta</taxon>
    </lineage>
</organism>
<comment type="caution">
    <text evidence="2">The sequence shown here is derived from an EMBL/GenBank/DDBJ whole genome shotgun (WGS) entry which is preliminary data.</text>
</comment>
<sequence length="179" mass="20477">MRAITHPLLRPFPPPPPSTVRVSLPLAAYYRVMNMKYSRTSRVIATATLSRHQDAPRVISLYTNRFHNWFCRSPIARPTPEKGPLSRSTAVSIRRNRRVHPVENRKSRTDAAARAPGSRIERGRRMRKYMNMCKKYPARASGTYAVTENLIRGESNIKPRGGITFNICPVSWRASKLFT</sequence>
<dbReference type="EMBL" id="BGZK01000406">
    <property type="protein sequence ID" value="GBP41768.1"/>
    <property type="molecule type" value="Genomic_DNA"/>
</dbReference>
<evidence type="ECO:0000313" key="2">
    <source>
        <dbReference type="EMBL" id="GBP41768.1"/>
    </source>
</evidence>
<dbReference type="AlphaFoldDB" id="A0A4C1VRP4"/>
<gene>
    <name evidence="2" type="ORF">EVAR_26890_1</name>
</gene>
<accession>A0A4C1VRP4</accession>
<proteinExistence type="predicted"/>
<feature type="region of interest" description="Disordered" evidence="1">
    <location>
        <begin position="97"/>
        <end position="118"/>
    </location>
</feature>
<keyword evidence="3" id="KW-1185">Reference proteome</keyword>
<feature type="compositionally biased region" description="Basic and acidic residues" evidence="1">
    <location>
        <begin position="100"/>
        <end position="111"/>
    </location>
</feature>
<reference evidence="2 3" key="1">
    <citation type="journal article" date="2019" name="Commun. Biol.">
        <title>The bagworm genome reveals a unique fibroin gene that provides high tensile strength.</title>
        <authorList>
            <person name="Kono N."/>
            <person name="Nakamura H."/>
            <person name="Ohtoshi R."/>
            <person name="Tomita M."/>
            <person name="Numata K."/>
            <person name="Arakawa K."/>
        </authorList>
    </citation>
    <scope>NUCLEOTIDE SEQUENCE [LARGE SCALE GENOMIC DNA]</scope>
</reference>
<evidence type="ECO:0000256" key="1">
    <source>
        <dbReference type="SAM" id="MobiDB-lite"/>
    </source>
</evidence>
<protein>
    <submittedName>
        <fullName evidence="2">Uncharacterized protein</fullName>
    </submittedName>
</protein>
<name>A0A4C1VRP4_EUMVA</name>
<evidence type="ECO:0000313" key="3">
    <source>
        <dbReference type="Proteomes" id="UP000299102"/>
    </source>
</evidence>